<feature type="binding site" evidence="12">
    <location>
        <position position="270"/>
    </location>
    <ligand>
        <name>a protein</name>
        <dbReference type="ChEBI" id="CHEBI:16541"/>
    </ligand>
    <ligandPart>
        <name>C-terminal Xaa-(2S)-2-hydroxyglycine residue</name>
        <dbReference type="ChEBI" id="CHEBI:142768"/>
    </ligandPart>
</feature>
<evidence type="ECO:0000256" key="12">
    <source>
        <dbReference type="PIRSR" id="PIRSR600720-1"/>
    </source>
</evidence>
<feature type="disulfide bond" evidence="14">
    <location>
        <begin position="266"/>
        <end position="277"/>
    </location>
</feature>
<comment type="caution">
    <text evidence="18">The sequence shown here is derived from an EMBL/GenBank/DDBJ whole genome shotgun (WGS) entry which is preliminary data.</text>
</comment>
<evidence type="ECO:0000256" key="6">
    <source>
        <dbReference type="ARBA" id="ARBA00023157"/>
    </source>
</evidence>
<dbReference type="Gene3D" id="2.120.10.30">
    <property type="entry name" value="TolB, C-terminal domain"/>
    <property type="match status" value="1"/>
</dbReference>
<comment type="catalytic activity">
    <reaction evidence="9">
        <text>a [peptide]-C-terminal (2S)-2-hydroxyglycine = a [peptide]-C-terminal amide + glyoxylate</text>
        <dbReference type="Rhea" id="RHEA:20924"/>
        <dbReference type="Rhea" id="RHEA-COMP:13485"/>
        <dbReference type="Rhea" id="RHEA-COMP:15321"/>
        <dbReference type="ChEBI" id="CHEBI:36655"/>
        <dbReference type="ChEBI" id="CHEBI:137001"/>
        <dbReference type="ChEBI" id="CHEBI:142768"/>
        <dbReference type="EC" id="4.3.2.5"/>
    </reaction>
    <physiologicalReaction direction="left-to-right" evidence="9">
        <dbReference type="Rhea" id="RHEA:20925"/>
    </physiologicalReaction>
</comment>
<keyword evidence="3 17" id="KW-0732">Signal</keyword>
<accession>A0A2J7QPM8</accession>
<evidence type="ECO:0000256" key="14">
    <source>
        <dbReference type="PIRSR" id="PIRSR600720-3"/>
    </source>
</evidence>
<feature type="binding site" evidence="13">
    <location>
        <position position="353"/>
    </location>
    <ligand>
        <name>Ca(2+)</name>
        <dbReference type="ChEBI" id="CHEBI:29108"/>
        <note>structural</note>
    </ligand>
</feature>
<dbReference type="FunFam" id="2.120.10.30:FF:000054">
    <property type="entry name" value="Peptidyl-alpha-hydroxyglycine alpha-amidating lyase 1"/>
    <property type="match status" value="1"/>
</dbReference>
<keyword evidence="13" id="KW-0106">Calcium</keyword>
<evidence type="ECO:0000256" key="5">
    <source>
        <dbReference type="ARBA" id="ARBA00022833"/>
    </source>
</evidence>
<dbReference type="InterPro" id="IPR011042">
    <property type="entry name" value="6-blade_b-propeller_TolB-like"/>
</dbReference>
<dbReference type="PROSITE" id="PS51125">
    <property type="entry name" value="NHL"/>
    <property type="match status" value="2"/>
</dbReference>
<evidence type="ECO:0000256" key="17">
    <source>
        <dbReference type="SAM" id="SignalP"/>
    </source>
</evidence>
<feature type="signal peptide" evidence="17">
    <location>
        <begin position="1"/>
        <end position="16"/>
    </location>
</feature>
<evidence type="ECO:0000256" key="11">
    <source>
        <dbReference type="ARBA" id="ARBA00061296"/>
    </source>
</evidence>
<evidence type="ECO:0000256" key="4">
    <source>
        <dbReference type="ARBA" id="ARBA00022737"/>
    </source>
</evidence>
<dbReference type="OrthoDB" id="10018185at2759"/>
<keyword evidence="8" id="KW-0456">Lyase</keyword>
<organism evidence="18 19">
    <name type="scientific">Cryptotermes secundus</name>
    <dbReference type="NCBI Taxonomy" id="105785"/>
    <lineage>
        <taxon>Eukaryota</taxon>
        <taxon>Metazoa</taxon>
        <taxon>Ecdysozoa</taxon>
        <taxon>Arthropoda</taxon>
        <taxon>Hexapoda</taxon>
        <taxon>Insecta</taxon>
        <taxon>Pterygota</taxon>
        <taxon>Neoptera</taxon>
        <taxon>Polyneoptera</taxon>
        <taxon>Dictyoptera</taxon>
        <taxon>Blattodea</taxon>
        <taxon>Blattoidea</taxon>
        <taxon>Termitoidae</taxon>
        <taxon>Kalotermitidae</taxon>
        <taxon>Cryptotermitinae</taxon>
        <taxon>Cryptotermes</taxon>
    </lineage>
</organism>
<keyword evidence="5 13" id="KW-0862">Zinc</keyword>
<evidence type="ECO:0000256" key="13">
    <source>
        <dbReference type="PIRSR" id="PIRSR600720-2"/>
    </source>
</evidence>
<feature type="repeat" description="NHL" evidence="15">
    <location>
        <begin position="135"/>
        <end position="176"/>
    </location>
</feature>
<protein>
    <recommendedName>
        <fullName evidence="1">peptidylamidoglycolate lyase</fullName>
        <ecNumber evidence="1">4.3.2.5</ecNumber>
    </recommendedName>
</protein>
<feature type="binding site" evidence="13">
    <location>
        <position position="152"/>
    </location>
    <ligand>
        <name>Ca(2+)</name>
        <dbReference type="ChEBI" id="CHEBI:29108"/>
        <note>structural</note>
    </ligand>
</feature>
<dbReference type="AlphaFoldDB" id="A0A2J7QPM8"/>
<dbReference type="PANTHER" id="PTHR10680:SF14">
    <property type="entry name" value="PEPTIDYL-GLYCINE ALPHA-AMIDATING MONOOXYGENASE"/>
    <property type="match status" value="1"/>
</dbReference>
<sequence length="473" mass="51555">MAHYVLLVLAFTLSSSEFSSTGFEHDIKRHVWSRGEDTVGTFNSAIKPAGMEPPDYGNQTWTSEGFSVIASWPDSTKKLGQLSAVSLDVDGNIVIFHRGDRVWDGNTFLTNNVYNQRAMGPISQPTVVVFNASSGLVVEEWGRSIFYLPHGLTVDADNNVWVTDVALHQVFKFSQGGGKPLLTLGVAFMPGNDDDHFCKPSAVAVMSNGDFFVSDGYCNTRIIKFDKNGKFLIQWGRNSFQGIRSPVYEFSVPHALTLAEDKEMLCVADRENGRVQCFNCHNGSFIVQFRSREMGSRIFSVAYSPAQGGLLTVVNGPEFGGGGLVSGFVISLARKQLIEAFSPNGQGFHNPHDVAISTDGNQIYVVELDPYKVWKFVKGSVNSTRIEPRPIANTSTSAIKSVIPQNGLNFSRVQIVELPVNSSSASTIAAMVGIISIAAVIAVVIFAAVMKIRKRGGSHAFGTDDLEYSKLME</sequence>
<evidence type="ECO:0000256" key="7">
    <source>
        <dbReference type="ARBA" id="ARBA00023180"/>
    </source>
</evidence>
<feature type="binding site" evidence="13">
    <location>
        <position position="150"/>
    </location>
    <ligand>
        <name>Zn(2+)</name>
        <dbReference type="ChEBI" id="CHEBI:29105"/>
        <note>catalytic</note>
    </ligand>
</feature>
<dbReference type="GO" id="GO:0005576">
    <property type="term" value="C:extracellular region"/>
    <property type="evidence" value="ECO:0007669"/>
    <property type="project" value="TreeGrafter"/>
</dbReference>
<name>A0A2J7QPM8_9NEOP</name>
<feature type="binding site" evidence="13">
    <location>
        <position position="254"/>
    </location>
    <ligand>
        <name>Zn(2+)</name>
        <dbReference type="ChEBI" id="CHEBI:29105"/>
        <note>catalytic</note>
    </ligand>
</feature>
<dbReference type="Proteomes" id="UP000235965">
    <property type="component" value="Unassembled WGS sequence"/>
</dbReference>
<keyword evidence="4" id="KW-0677">Repeat</keyword>
<dbReference type="EMBL" id="NEVH01012088">
    <property type="protein sequence ID" value="PNF30531.1"/>
    <property type="molecule type" value="Genomic_DNA"/>
</dbReference>
<keyword evidence="2 13" id="KW-0479">Metal-binding</keyword>
<comment type="cofactor">
    <cofactor evidence="13">
        <name>Zn(2+)</name>
        <dbReference type="ChEBI" id="CHEBI:29105"/>
    </cofactor>
    <text evidence="13">Binds one Zn(2+) ion per subunit.</text>
</comment>
<feature type="disulfide bond" evidence="14">
    <location>
        <begin position="198"/>
        <end position="218"/>
    </location>
</feature>
<comment type="function">
    <text evidence="10">Peptidyl-alpha-hydroxylglycine alpha-amidating lyase that catalyzes an essential reaction in C-terminal alpha-amidation of peptides. Mediates the dismutation of the unstable peptidyl(2-hydroxyglycine) intermediate to glyoxylate and the corresponding desglycine peptide amide. C-terminal amidation of peptides such as neuropeptides is essential for full biological activity.</text>
</comment>
<proteinExistence type="inferred from homology"/>
<gene>
    <name evidence="18" type="ORF">B7P43_G09923</name>
</gene>
<dbReference type="GO" id="GO:0046872">
    <property type="term" value="F:metal ion binding"/>
    <property type="evidence" value="ECO:0007669"/>
    <property type="project" value="UniProtKB-KW"/>
</dbReference>
<dbReference type="EC" id="4.3.2.5" evidence="1"/>
<evidence type="ECO:0000256" key="15">
    <source>
        <dbReference type="PROSITE-ProRule" id="PRU00504"/>
    </source>
</evidence>
<feature type="transmembrane region" description="Helical" evidence="16">
    <location>
        <begin position="428"/>
        <end position="449"/>
    </location>
</feature>
<feature type="binding site" evidence="12">
    <location>
        <position position="98"/>
    </location>
    <ligand>
        <name>a protein</name>
        <dbReference type="ChEBI" id="CHEBI:16541"/>
    </ligand>
    <ligandPart>
        <name>C-terminal Xaa-(2S)-2-hydroxyglycine residue</name>
        <dbReference type="ChEBI" id="CHEBI:142768"/>
    </ligandPart>
</feature>
<feature type="binding site" evidence="13">
    <location>
        <position position="85"/>
    </location>
    <ligand>
        <name>Ca(2+)</name>
        <dbReference type="ChEBI" id="CHEBI:29108"/>
        <note>structural</note>
    </ligand>
</feature>
<feature type="repeat" description="NHL" evidence="15">
    <location>
        <begin position="191"/>
        <end position="228"/>
    </location>
</feature>
<evidence type="ECO:0000256" key="1">
    <source>
        <dbReference type="ARBA" id="ARBA00012343"/>
    </source>
</evidence>
<feature type="binding site" evidence="12">
    <location>
        <position position="217"/>
    </location>
    <ligand>
        <name>a protein</name>
        <dbReference type="ChEBI" id="CHEBI:16541"/>
    </ligand>
    <ligandPart>
        <name>C-terminal Xaa-(2S)-2-hydroxyglycine residue</name>
        <dbReference type="ChEBI" id="CHEBI:142768"/>
    </ligandPart>
</feature>
<feature type="chain" id="PRO_5014430827" description="peptidylamidoglycolate lyase" evidence="17">
    <location>
        <begin position="17"/>
        <end position="473"/>
    </location>
</feature>
<keyword evidence="16" id="KW-1133">Transmembrane helix</keyword>
<feature type="binding site" evidence="13">
    <location>
        <position position="352"/>
    </location>
    <ligand>
        <name>Zn(2+)</name>
        <dbReference type="ChEBI" id="CHEBI:29105"/>
        <note>catalytic</note>
    </ligand>
</feature>
<evidence type="ECO:0000313" key="19">
    <source>
        <dbReference type="Proteomes" id="UP000235965"/>
    </source>
</evidence>
<evidence type="ECO:0000256" key="10">
    <source>
        <dbReference type="ARBA" id="ARBA00057118"/>
    </source>
</evidence>
<dbReference type="CDD" id="cd14958">
    <property type="entry name" value="NHL_PAL_like"/>
    <property type="match status" value="1"/>
</dbReference>
<reference evidence="18 19" key="1">
    <citation type="submission" date="2017-12" db="EMBL/GenBank/DDBJ databases">
        <title>Hemimetabolous genomes reveal molecular basis of termite eusociality.</title>
        <authorList>
            <person name="Harrison M.C."/>
            <person name="Jongepier E."/>
            <person name="Robertson H.M."/>
            <person name="Arning N."/>
            <person name="Bitard-Feildel T."/>
            <person name="Chao H."/>
            <person name="Childers C.P."/>
            <person name="Dinh H."/>
            <person name="Doddapaneni H."/>
            <person name="Dugan S."/>
            <person name="Gowin J."/>
            <person name="Greiner C."/>
            <person name="Han Y."/>
            <person name="Hu H."/>
            <person name="Hughes D.S.T."/>
            <person name="Huylmans A.-K."/>
            <person name="Kemena C."/>
            <person name="Kremer L.P.M."/>
            <person name="Lee S.L."/>
            <person name="Lopez-Ezquerra A."/>
            <person name="Mallet L."/>
            <person name="Monroy-Kuhn J.M."/>
            <person name="Moser A."/>
            <person name="Murali S.C."/>
            <person name="Muzny D.M."/>
            <person name="Otani S."/>
            <person name="Piulachs M.-D."/>
            <person name="Poelchau M."/>
            <person name="Qu J."/>
            <person name="Schaub F."/>
            <person name="Wada-Katsumata A."/>
            <person name="Worley K.C."/>
            <person name="Xie Q."/>
            <person name="Ylla G."/>
            <person name="Poulsen M."/>
            <person name="Gibbs R.A."/>
            <person name="Schal C."/>
            <person name="Richards S."/>
            <person name="Belles X."/>
            <person name="Korb J."/>
            <person name="Bornberg-Bauer E."/>
        </authorList>
    </citation>
    <scope>NUCLEOTIDE SEQUENCE [LARGE SCALE GENOMIC DNA]</scope>
    <source>
        <tissue evidence="18">Whole body</tissue>
    </source>
</reference>
<dbReference type="InterPro" id="IPR001258">
    <property type="entry name" value="NHL_repeat"/>
</dbReference>
<dbReference type="Pfam" id="PF01436">
    <property type="entry name" value="NHL"/>
    <property type="match status" value="2"/>
</dbReference>
<keyword evidence="6 14" id="KW-1015">Disulfide bond</keyword>
<keyword evidence="7" id="KW-0325">Glycoprotein</keyword>
<dbReference type="PRINTS" id="PR00790">
    <property type="entry name" value="PAMONOXGNASE"/>
</dbReference>
<dbReference type="GO" id="GO:0016020">
    <property type="term" value="C:membrane"/>
    <property type="evidence" value="ECO:0007669"/>
    <property type="project" value="InterPro"/>
</dbReference>
<evidence type="ECO:0000256" key="2">
    <source>
        <dbReference type="ARBA" id="ARBA00022723"/>
    </source>
</evidence>
<comment type="similarity">
    <text evidence="11">Belongs to the peptidyl-alpha-hydroxyglycine alpha-amidating lyase family.</text>
</comment>
<evidence type="ECO:0000256" key="16">
    <source>
        <dbReference type="SAM" id="Phobius"/>
    </source>
</evidence>
<keyword evidence="16" id="KW-0812">Transmembrane</keyword>
<evidence type="ECO:0000313" key="18">
    <source>
        <dbReference type="EMBL" id="PNF30531.1"/>
    </source>
</evidence>
<dbReference type="GO" id="GO:0006518">
    <property type="term" value="P:peptide metabolic process"/>
    <property type="evidence" value="ECO:0007669"/>
    <property type="project" value="InterPro"/>
</dbReference>
<dbReference type="GO" id="GO:0004598">
    <property type="term" value="F:peptidylamidoglycolate lyase activity"/>
    <property type="evidence" value="ECO:0007669"/>
    <property type="project" value="UniProtKB-EC"/>
</dbReference>
<dbReference type="PANTHER" id="PTHR10680">
    <property type="entry name" value="PEPTIDYL-GLYCINE ALPHA-AMIDATING MONOOXYGENASE"/>
    <property type="match status" value="1"/>
</dbReference>
<keyword evidence="16" id="KW-0472">Membrane</keyword>
<evidence type="ECO:0000256" key="8">
    <source>
        <dbReference type="ARBA" id="ARBA00023239"/>
    </source>
</evidence>
<keyword evidence="19" id="KW-1185">Reference proteome</keyword>
<evidence type="ECO:0000256" key="3">
    <source>
        <dbReference type="ARBA" id="ARBA00022729"/>
    </source>
</evidence>
<dbReference type="InterPro" id="IPR000720">
    <property type="entry name" value="PHM/PAL"/>
</dbReference>
<evidence type="ECO:0000256" key="9">
    <source>
        <dbReference type="ARBA" id="ARBA00050393"/>
    </source>
</evidence>
<dbReference type="SUPFAM" id="SSF63829">
    <property type="entry name" value="Calcium-dependent phosphotriesterase"/>
    <property type="match status" value="1"/>
</dbReference>